<dbReference type="EMBL" id="MU003496">
    <property type="protein sequence ID" value="KAF2475596.1"/>
    <property type="molecule type" value="Genomic_DNA"/>
</dbReference>
<comment type="caution">
    <text evidence="1">The sequence shown here is derived from an EMBL/GenBank/DDBJ whole genome shotgun (WGS) entry which is preliminary data.</text>
</comment>
<gene>
    <name evidence="1" type="ORF">BDR25DRAFT_310942</name>
</gene>
<keyword evidence="2" id="KW-1185">Reference proteome</keyword>
<proteinExistence type="predicted"/>
<organism evidence="1 2">
    <name type="scientific">Lindgomyces ingoldianus</name>
    <dbReference type="NCBI Taxonomy" id="673940"/>
    <lineage>
        <taxon>Eukaryota</taxon>
        <taxon>Fungi</taxon>
        <taxon>Dikarya</taxon>
        <taxon>Ascomycota</taxon>
        <taxon>Pezizomycotina</taxon>
        <taxon>Dothideomycetes</taxon>
        <taxon>Pleosporomycetidae</taxon>
        <taxon>Pleosporales</taxon>
        <taxon>Lindgomycetaceae</taxon>
        <taxon>Lindgomyces</taxon>
    </lineage>
</organism>
<sequence length="376" mass="40583">MRYLFAALILLQPANAAWHYLFVGTIDASSIYTLEFNDVAKNITVFKNSSASGASRSITLDHSKTHLFGSRPADGTISRYFVEADYSLVNEGAMEIPQSCNTTAFASIKLITGSQDPYLIYGAATTGSCSSLFLTLDSGYRSLKSDAISGNIFSIAFSPNGRHLHALDSKSRSILNFYISDDPTFRDLLDKDFLPNATSPKQIITHPFGHRIFVVSQDTNELIEVPLLNNDRIDASLSDTRHAILPKKLGNGKYSTTSLAISSSNSTLWTLSQSKTPGQNGLITVYKLDGVTGAIAGRLAQVNWKTSGNAIHTGMTSSVTPAPFDGDLVAVTSFPMGTVEIWGVQKRNGTERVERIAGIGSFDVDQGCCGEAAWVN</sequence>
<evidence type="ECO:0000313" key="2">
    <source>
        <dbReference type="Proteomes" id="UP000799755"/>
    </source>
</evidence>
<accession>A0ACB6RAV3</accession>
<reference evidence="1" key="1">
    <citation type="journal article" date="2020" name="Stud. Mycol.">
        <title>101 Dothideomycetes genomes: a test case for predicting lifestyles and emergence of pathogens.</title>
        <authorList>
            <person name="Haridas S."/>
            <person name="Albert R."/>
            <person name="Binder M."/>
            <person name="Bloem J."/>
            <person name="Labutti K."/>
            <person name="Salamov A."/>
            <person name="Andreopoulos B."/>
            <person name="Baker S."/>
            <person name="Barry K."/>
            <person name="Bills G."/>
            <person name="Bluhm B."/>
            <person name="Cannon C."/>
            <person name="Castanera R."/>
            <person name="Culley D."/>
            <person name="Daum C."/>
            <person name="Ezra D."/>
            <person name="Gonzalez J."/>
            <person name="Henrissat B."/>
            <person name="Kuo A."/>
            <person name="Liang C."/>
            <person name="Lipzen A."/>
            <person name="Lutzoni F."/>
            <person name="Magnuson J."/>
            <person name="Mondo S."/>
            <person name="Nolan M."/>
            <person name="Ohm R."/>
            <person name="Pangilinan J."/>
            <person name="Park H.-J."/>
            <person name="Ramirez L."/>
            <person name="Alfaro M."/>
            <person name="Sun H."/>
            <person name="Tritt A."/>
            <person name="Yoshinaga Y."/>
            <person name="Zwiers L.-H."/>
            <person name="Turgeon B."/>
            <person name="Goodwin S."/>
            <person name="Spatafora J."/>
            <person name="Crous P."/>
            <person name="Grigoriev I."/>
        </authorList>
    </citation>
    <scope>NUCLEOTIDE SEQUENCE</scope>
    <source>
        <strain evidence="1">ATCC 200398</strain>
    </source>
</reference>
<name>A0ACB6RAV3_9PLEO</name>
<evidence type="ECO:0000313" key="1">
    <source>
        <dbReference type="EMBL" id="KAF2475596.1"/>
    </source>
</evidence>
<dbReference type="Proteomes" id="UP000799755">
    <property type="component" value="Unassembled WGS sequence"/>
</dbReference>
<protein>
    <submittedName>
        <fullName evidence="1">Uncharacterized protein</fullName>
    </submittedName>
</protein>